<dbReference type="STRING" id="441209.GCA_001870665_00066"/>
<evidence type="ECO:0000256" key="2">
    <source>
        <dbReference type="SAM" id="Phobius"/>
    </source>
</evidence>
<organism evidence="3 4">
    <name type="scientific">Roseinatronobacter bogoriensis subsp. barguzinensis</name>
    <dbReference type="NCBI Taxonomy" id="441209"/>
    <lineage>
        <taxon>Bacteria</taxon>
        <taxon>Pseudomonadati</taxon>
        <taxon>Pseudomonadota</taxon>
        <taxon>Alphaproteobacteria</taxon>
        <taxon>Rhodobacterales</taxon>
        <taxon>Paracoccaceae</taxon>
        <taxon>Roseinatronobacter</taxon>
    </lineage>
</organism>
<protein>
    <submittedName>
        <fullName evidence="3">DUF883 domain-containing protein</fullName>
    </submittedName>
</protein>
<evidence type="ECO:0000313" key="4">
    <source>
        <dbReference type="Proteomes" id="UP000228948"/>
    </source>
</evidence>
<feature type="compositionally biased region" description="Polar residues" evidence="1">
    <location>
        <begin position="1"/>
        <end position="13"/>
    </location>
</feature>
<feature type="compositionally biased region" description="Low complexity" evidence="1">
    <location>
        <begin position="20"/>
        <end position="32"/>
    </location>
</feature>
<evidence type="ECO:0000256" key="1">
    <source>
        <dbReference type="SAM" id="MobiDB-lite"/>
    </source>
</evidence>
<proteinExistence type="predicted"/>
<sequence>MARSTTQNSNNGAESDISDKAAQAKKNAARTAQDVEELAELSYDELQDQLELVKADLAELTAAMKRAGQQTARQAARRARRTGRRVVETASDGYDYAVDEVEDALGTAEDFAKERPAVALGLAAGAGFLLALVMSRR</sequence>
<dbReference type="EMBL" id="CP024899">
    <property type="protein sequence ID" value="ATX65389.1"/>
    <property type="molecule type" value="Genomic_DNA"/>
</dbReference>
<keyword evidence="2" id="KW-0812">Transmembrane</keyword>
<feature type="transmembrane region" description="Helical" evidence="2">
    <location>
        <begin position="117"/>
        <end position="134"/>
    </location>
</feature>
<name>A0A2K8K7H5_9RHOB</name>
<dbReference type="RefSeq" id="WP_071478964.1">
    <property type="nucleotide sequence ID" value="NZ_CP024899.1"/>
</dbReference>
<evidence type="ECO:0000313" key="3">
    <source>
        <dbReference type="EMBL" id="ATX65389.1"/>
    </source>
</evidence>
<dbReference type="KEGG" id="rbg:BG454_05750"/>
<dbReference type="AlphaFoldDB" id="A0A2K8K7H5"/>
<keyword evidence="4" id="KW-1185">Reference proteome</keyword>
<keyword evidence="2" id="KW-0472">Membrane</keyword>
<reference evidence="3 4" key="1">
    <citation type="submission" date="2017-11" db="EMBL/GenBank/DDBJ databases">
        <title>Revised Sequence and Annotation of the Rhodobaca barguzinensis strain alga05 Genome.</title>
        <authorList>
            <person name="Kopejtka K."/>
            <person name="Tomasch J.M."/>
            <person name="Bunk B."/>
            <person name="Koblizek M."/>
        </authorList>
    </citation>
    <scope>NUCLEOTIDE SEQUENCE [LARGE SCALE GENOMIC DNA]</scope>
    <source>
        <strain evidence="4">alga05</strain>
    </source>
</reference>
<accession>A0A2K8K7H5</accession>
<dbReference type="OrthoDB" id="9978836at2"/>
<dbReference type="Proteomes" id="UP000228948">
    <property type="component" value="Chromosome"/>
</dbReference>
<keyword evidence="2" id="KW-1133">Transmembrane helix</keyword>
<gene>
    <name evidence="3" type="ORF">BG454_05750</name>
</gene>
<feature type="region of interest" description="Disordered" evidence="1">
    <location>
        <begin position="1"/>
        <end position="33"/>
    </location>
</feature>